<evidence type="ECO:0000313" key="6">
    <source>
        <dbReference type="EMBL" id="APT85531.1"/>
    </source>
</evidence>
<feature type="transmembrane region" description="Helical" evidence="5">
    <location>
        <begin position="68"/>
        <end position="86"/>
    </location>
</feature>
<organism evidence="6 7">
    <name type="scientific">Corynebacterium aquilae DSM 44791</name>
    <dbReference type="NCBI Taxonomy" id="1431546"/>
    <lineage>
        <taxon>Bacteria</taxon>
        <taxon>Bacillati</taxon>
        <taxon>Actinomycetota</taxon>
        <taxon>Actinomycetes</taxon>
        <taxon>Mycobacteriales</taxon>
        <taxon>Corynebacteriaceae</taxon>
        <taxon>Corynebacterium</taxon>
    </lineage>
</organism>
<sequence>MTYPGNPYSASPYQSRTVPTYLFWSVLSAFLFPISGVFAVWASTRVVEALGAGDMNAAQMYSSRAKTLMIVSFVLFVVMIPVSWMMQNAWGMLAGSGSFDSSVQSY</sequence>
<evidence type="ECO:0000256" key="2">
    <source>
        <dbReference type="ARBA" id="ARBA00022692"/>
    </source>
</evidence>
<evidence type="ECO:0008006" key="8">
    <source>
        <dbReference type="Google" id="ProtNLM"/>
    </source>
</evidence>
<evidence type="ECO:0000256" key="1">
    <source>
        <dbReference type="ARBA" id="ARBA00004370"/>
    </source>
</evidence>
<proteinExistence type="predicted"/>
<evidence type="ECO:0000256" key="3">
    <source>
        <dbReference type="ARBA" id="ARBA00022989"/>
    </source>
</evidence>
<protein>
    <recommendedName>
        <fullName evidence="8">Interferon-induced transmembrane protein</fullName>
    </recommendedName>
</protein>
<dbReference type="Pfam" id="PF04505">
    <property type="entry name" value="CD225"/>
    <property type="match status" value="1"/>
</dbReference>
<dbReference type="RefSeq" id="WP_075727688.1">
    <property type="nucleotide sequence ID" value="NZ_CP009245.1"/>
</dbReference>
<gene>
    <name evidence="6" type="ORF">CAQU_11275</name>
</gene>
<evidence type="ECO:0000256" key="4">
    <source>
        <dbReference type="ARBA" id="ARBA00023136"/>
    </source>
</evidence>
<keyword evidence="2 5" id="KW-0812">Transmembrane</keyword>
<dbReference type="EMBL" id="CP009245">
    <property type="protein sequence ID" value="APT85531.1"/>
    <property type="molecule type" value="Genomic_DNA"/>
</dbReference>
<dbReference type="InterPro" id="IPR007593">
    <property type="entry name" value="CD225/Dispanin_fam"/>
</dbReference>
<dbReference type="KEGG" id="caqu:CAQU_11275"/>
<dbReference type="AlphaFoldDB" id="A0A1L7CI50"/>
<feature type="transmembrane region" description="Helical" evidence="5">
    <location>
        <begin position="21"/>
        <end position="47"/>
    </location>
</feature>
<dbReference type="Proteomes" id="UP000185478">
    <property type="component" value="Chromosome"/>
</dbReference>
<keyword evidence="4 5" id="KW-0472">Membrane</keyword>
<reference evidence="6 7" key="1">
    <citation type="submission" date="2014-08" db="EMBL/GenBank/DDBJ databases">
        <title>Complete genome sequence of Corynebacterium aquilae S-613T(T) (=DSM 44791(T)), isolated from the choana of a healthy golden eagle.</title>
        <authorList>
            <person name="Ruckert C."/>
            <person name="Albersmeier A."/>
            <person name="Winkler A."/>
            <person name="Kalinowski J."/>
        </authorList>
    </citation>
    <scope>NUCLEOTIDE SEQUENCE [LARGE SCALE GENOMIC DNA]</scope>
    <source>
        <strain evidence="6 7">S-613</strain>
    </source>
</reference>
<keyword evidence="7" id="KW-1185">Reference proteome</keyword>
<accession>A0A1L7CI50</accession>
<comment type="subcellular location">
    <subcellularLocation>
        <location evidence="1">Membrane</location>
    </subcellularLocation>
</comment>
<keyword evidence="3 5" id="KW-1133">Transmembrane helix</keyword>
<evidence type="ECO:0000256" key="5">
    <source>
        <dbReference type="SAM" id="Phobius"/>
    </source>
</evidence>
<name>A0A1L7CI50_9CORY</name>
<evidence type="ECO:0000313" key="7">
    <source>
        <dbReference type="Proteomes" id="UP000185478"/>
    </source>
</evidence>
<dbReference type="GO" id="GO:0016020">
    <property type="term" value="C:membrane"/>
    <property type="evidence" value="ECO:0007669"/>
    <property type="project" value="UniProtKB-SubCell"/>
</dbReference>